<dbReference type="EMBL" id="JBFCZG010000005">
    <property type="protein sequence ID" value="KAL3422251.1"/>
    <property type="molecule type" value="Genomic_DNA"/>
</dbReference>
<feature type="domain" description="Shikimate dehydrogenase substrate binding N-terminal" evidence="1">
    <location>
        <begin position="19"/>
        <end position="101"/>
    </location>
</feature>
<sequence length="310" mass="34271">MTTVPLTPDSSHLERVGYLFGHPIAHSLSPLLHQTIYDNLSPPRNWSQLPLDSVDVPNFLRLTKDPKFYGASVTMPHKVAIIPYLDEITREGKEIGACNTVFLREKDGKRIMVGTNTDTIGIREAFYQNLKPGETKELFHGRPGLVIGGGGACRSAVYALERFMGCSPIYIVNRDVAEVDAVVASGISQNLVHVKTVEQAISLASPSAIVSCIPDFPPRTPEELEARAAIEVFLGKLEKGAILEMCYHPSPFTEIANLSEKSGWQLILGTEAMIYQGLEQDRYWTEKEVKDLPVDEVKAVILEALSKARR</sequence>
<protein>
    <submittedName>
        <fullName evidence="2">Quinate dehydrogenase</fullName>
    </submittedName>
</protein>
<evidence type="ECO:0000313" key="3">
    <source>
        <dbReference type="Proteomes" id="UP001629113"/>
    </source>
</evidence>
<keyword evidence="3" id="KW-1185">Reference proteome</keyword>
<evidence type="ECO:0000259" key="1">
    <source>
        <dbReference type="Pfam" id="PF08501"/>
    </source>
</evidence>
<reference evidence="2 3" key="1">
    <citation type="submission" date="2024-06" db="EMBL/GenBank/DDBJ databases">
        <title>Complete genome of Phlyctema vagabunda strain 19-DSS-EL-015.</title>
        <authorList>
            <person name="Fiorenzani C."/>
        </authorList>
    </citation>
    <scope>NUCLEOTIDE SEQUENCE [LARGE SCALE GENOMIC DNA]</scope>
    <source>
        <strain evidence="2 3">19-DSS-EL-015</strain>
    </source>
</reference>
<dbReference type="InterPro" id="IPR036291">
    <property type="entry name" value="NAD(P)-bd_dom_sf"/>
</dbReference>
<evidence type="ECO:0000313" key="2">
    <source>
        <dbReference type="EMBL" id="KAL3422251.1"/>
    </source>
</evidence>
<dbReference type="PANTHER" id="PTHR21089">
    <property type="entry name" value="SHIKIMATE DEHYDROGENASE"/>
    <property type="match status" value="1"/>
</dbReference>
<gene>
    <name evidence="2" type="ORF">PVAG01_06407</name>
</gene>
<dbReference type="Gene3D" id="3.40.50.720">
    <property type="entry name" value="NAD(P)-binding Rossmann-like Domain"/>
    <property type="match status" value="1"/>
</dbReference>
<dbReference type="InterPro" id="IPR013708">
    <property type="entry name" value="Shikimate_DH-bd_N"/>
</dbReference>
<name>A0ABR4PFZ6_9HELO</name>
<dbReference type="Gene3D" id="3.40.50.10860">
    <property type="entry name" value="Leucine Dehydrogenase, chain A, domain 1"/>
    <property type="match status" value="1"/>
</dbReference>
<dbReference type="Pfam" id="PF08501">
    <property type="entry name" value="Shikimate_dh_N"/>
    <property type="match status" value="1"/>
</dbReference>
<dbReference type="InterPro" id="IPR022893">
    <property type="entry name" value="Shikimate_DH_fam"/>
</dbReference>
<accession>A0ABR4PFZ6</accession>
<dbReference type="SUPFAM" id="SSF51735">
    <property type="entry name" value="NAD(P)-binding Rossmann-fold domains"/>
    <property type="match status" value="1"/>
</dbReference>
<dbReference type="SUPFAM" id="SSF53223">
    <property type="entry name" value="Aminoacid dehydrogenase-like, N-terminal domain"/>
    <property type="match status" value="1"/>
</dbReference>
<comment type="caution">
    <text evidence="2">The sequence shown here is derived from an EMBL/GenBank/DDBJ whole genome shotgun (WGS) entry which is preliminary data.</text>
</comment>
<dbReference type="InterPro" id="IPR046346">
    <property type="entry name" value="Aminoacid_DH-like_N_sf"/>
</dbReference>
<organism evidence="2 3">
    <name type="scientific">Phlyctema vagabunda</name>
    <dbReference type="NCBI Taxonomy" id="108571"/>
    <lineage>
        <taxon>Eukaryota</taxon>
        <taxon>Fungi</taxon>
        <taxon>Dikarya</taxon>
        <taxon>Ascomycota</taxon>
        <taxon>Pezizomycotina</taxon>
        <taxon>Leotiomycetes</taxon>
        <taxon>Helotiales</taxon>
        <taxon>Dermateaceae</taxon>
        <taxon>Phlyctema</taxon>
    </lineage>
</organism>
<dbReference type="Proteomes" id="UP001629113">
    <property type="component" value="Unassembled WGS sequence"/>
</dbReference>
<dbReference type="CDD" id="cd01065">
    <property type="entry name" value="NAD_bind_Shikimate_DH"/>
    <property type="match status" value="1"/>
</dbReference>
<proteinExistence type="predicted"/>
<dbReference type="PANTHER" id="PTHR21089:SF1">
    <property type="entry name" value="BIFUNCTIONAL 3-DEHYDROQUINATE DEHYDRATASE_SHIKIMATE DEHYDROGENASE, CHLOROPLASTIC"/>
    <property type="match status" value="1"/>
</dbReference>